<dbReference type="InterPro" id="IPR050065">
    <property type="entry name" value="GlmU-like"/>
</dbReference>
<evidence type="ECO:0000256" key="2">
    <source>
        <dbReference type="ARBA" id="ARBA00023315"/>
    </source>
</evidence>
<dbReference type="PANTHER" id="PTHR43584">
    <property type="entry name" value="NUCLEOTIDYL TRANSFERASE"/>
    <property type="match status" value="1"/>
</dbReference>
<dbReference type="PANTHER" id="PTHR43584:SF8">
    <property type="entry name" value="N-ACETYLMURAMATE ALPHA-1-PHOSPHATE URIDYLYLTRANSFERASE"/>
    <property type="match status" value="1"/>
</dbReference>
<dbReference type="Proteomes" id="UP000485562">
    <property type="component" value="Unassembled WGS sequence"/>
</dbReference>
<dbReference type="AlphaFoldDB" id="A0A1V6CCF6"/>
<evidence type="ECO:0000313" key="3">
    <source>
        <dbReference type="EMBL" id="OQB74593.1"/>
    </source>
</evidence>
<organism evidence="3">
    <name type="scientific">candidate division TA06 bacterium ADurb.Bin131</name>
    <dbReference type="NCBI Taxonomy" id="1852827"/>
    <lineage>
        <taxon>Bacteria</taxon>
        <taxon>Bacteria division TA06</taxon>
    </lineage>
</organism>
<proteinExistence type="predicted"/>
<dbReference type="EMBL" id="MWDQ01000035">
    <property type="protein sequence ID" value="OQB74593.1"/>
    <property type="molecule type" value="Genomic_DNA"/>
</dbReference>
<dbReference type="SUPFAM" id="SSF51161">
    <property type="entry name" value="Trimeric LpxA-like enzymes"/>
    <property type="match status" value="1"/>
</dbReference>
<reference evidence="3" key="1">
    <citation type="submission" date="2017-02" db="EMBL/GenBank/DDBJ databases">
        <title>Delving into the versatile metabolic prowess of the omnipresent phylum Bacteroidetes.</title>
        <authorList>
            <person name="Nobu M.K."/>
            <person name="Mei R."/>
            <person name="Narihiro T."/>
            <person name="Kuroda K."/>
            <person name="Liu W.-T."/>
        </authorList>
    </citation>
    <scope>NUCLEOTIDE SEQUENCE</scope>
    <source>
        <strain evidence="3">ADurb.Bin131</strain>
    </source>
</reference>
<protein>
    <submittedName>
        <fullName evidence="3">Bacterial transferase hexapeptide (Six repeats)</fullName>
    </submittedName>
</protein>
<dbReference type="GO" id="GO:0016746">
    <property type="term" value="F:acyltransferase activity"/>
    <property type="evidence" value="ECO:0007669"/>
    <property type="project" value="UniProtKB-KW"/>
</dbReference>
<evidence type="ECO:0000256" key="1">
    <source>
        <dbReference type="ARBA" id="ARBA00022679"/>
    </source>
</evidence>
<dbReference type="InterPro" id="IPR011004">
    <property type="entry name" value="Trimer_LpxA-like_sf"/>
</dbReference>
<keyword evidence="2" id="KW-0012">Acyltransferase</keyword>
<accession>A0A1V6CCF6</accession>
<sequence>MQGEILKLKDIPQNEVPERLKVHFYFDFNKYPFRHRDLFERQEINSVISVLEAIHPYACEWIQKSLQEKKNSSTVKELSPQAFKGKSTGNFVIYVEDGAIFEPSFIKGSLKDKGHTLFIGKDTHLTGASVFLDEGDIYIGENNVIESGVGIKGPTIIGNKNEIRQGAYFRGDVIIGDGGTYRGEIKNGVMMDKANFPHPSYVGDSICGYATHFGNQATTANLGIYAGISGKKNVVIVVQEKKYDIGRPKIGIILGDYSQVGCNSVSDPGVFVGPNTIFYSLCRISKGFYGPNEVLKNKPLEKGIIERAPLKI</sequence>
<keyword evidence="1 3" id="KW-0808">Transferase</keyword>
<gene>
    <name evidence="3" type="ORF">BWX89_00434</name>
</gene>
<dbReference type="Gene3D" id="2.160.10.10">
    <property type="entry name" value="Hexapeptide repeat proteins"/>
    <property type="match status" value="1"/>
</dbReference>
<dbReference type="GO" id="GO:0016779">
    <property type="term" value="F:nucleotidyltransferase activity"/>
    <property type="evidence" value="ECO:0007669"/>
    <property type="project" value="UniProtKB-ARBA"/>
</dbReference>
<name>A0A1V6CCF6_UNCT6</name>
<comment type="caution">
    <text evidence="3">The sequence shown here is derived from an EMBL/GenBank/DDBJ whole genome shotgun (WGS) entry which is preliminary data.</text>
</comment>